<dbReference type="CDD" id="cd03225">
    <property type="entry name" value="ABC_cobalt_CbiO_domain1"/>
    <property type="match status" value="2"/>
</dbReference>
<keyword evidence="11" id="KW-1185">Reference proteome</keyword>
<comment type="caution">
    <text evidence="10">The sequence shown here is derived from an EMBL/GenBank/DDBJ whole genome shotgun (WGS) entry which is preliminary data.</text>
</comment>
<evidence type="ECO:0000256" key="6">
    <source>
        <dbReference type="ARBA" id="ARBA00022840"/>
    </source>
</evidence>
<dbReference type="Proteomes" id="UP001596250">
    <property type="component" value="Unassembled WGS sequence"/>
</dbReference>
<evidence type="ECO:0000259" key="9">
    <source>
        <dbReference type="PROSITE" id="PS50893"/>
    </source>
</evidence>
<dbReference type="Pfam" id="PF00005">
    <property type="entry name" value="ABC_tran"/>
    <property type="match status" value="2"/>
</dbReference>
<keyword evidence="3" id="KW-0813">Transport</keyword>
<dbReference type="InterPro" id="IPR017871">
    <property type="entry name" value="ABC_transporter-like_CS"/>
</dbReference>
<keyword evidence="8" id="KW-0472">Membrane</keyword>
<dbReference type="InterPro" id="IPR003439">
    <property type="entry name" value="ABC_transporter-like_ATP-bd"/>
</dbReference>
<dbReference type="PANTHER" id="PTHR43553">
    <property type="entry name" value="HEAVY METAL TRANSPORTER"/>
    <property type="match status" value="1"/>
</dbReference>
<dbReference type="RefSeq" id="WP_379895749.1">
    <property type="nucleotide sequence ID" value="NZ_CBCSCT010000015.1"/>
</dbReference>
<comment type="subcellular location">
    <subcellularLocation>
        <location evidence="1">Cell membrane</location>
        <topology evidence="1">Peripheral membrane protein</topology>
    </subcellularLocation>
</comment>
<keyword evidence="5" id="KW-0547">Nucleotide-binding</keyword>
<dbReference type="InterPro" id="IPR050095">
    <property type="entry name" value="ECF_ABC_transporter_ATP-bd"/>
</dbReference>
<protein>
    <submittedName>
        <fullName evidence="10">ABC transporter ATP-binding protein</fullName>
    </submittedName>
</protein>
<dbReference type="EMBL" id="JBHSQV010000179">
    <property type="protein sequence ID" value="MFC5988286.1"/>
    <property type="molecule type" value="Genomic_DNA"/>
</dbReference>
<evidence type="ECO:0000256" key="3">
    <source>
        <dbReference type="ARBA" id="ARBA00022448"/>
    </source>
</evidence>
<sequence>MAYLEFQKLSFRYPTDQRDALSGIEMEIRQGEFIVICGPSGSGKSTLLRHLKPELTPAGDRKGDVLFKGSSLYSSSGAEAGREIGMVLQEPDSQIVSDQVLTELVFGLESHGIPDSEMRQRIAEIVHFFGMEDWLHRSTHTLSGGQKQLLNLASVMALQPSVLLLDEPTAQLDPVASRQLLQWLQRLNEEFGMTIVMCEHRLDECIPLADRVLMMRNGHLMMSAAPRMFLQQLNEQQEEELQLYMPIPSRLYYACSTAEGGTADQGVPLTVKEGKGWFEQWDGKFAVDHSELQQTTAVAGAKSGKQQEVLRCSNVSFKYEKQDPWVLQQLNLTCTKDDFICVLGANGSGKSTLLQILAGFRRPVNGKVRLLEKDIYRMKDKELYRRIGYLAQNPLLHFVYDTIEEELEHAAIRSEQDPKHSVEEWLNFFGLQPLRKQHPYDLSGGERQKAALASIMISRPEILLLDEPTKGLDPVFKQQLGERLTEMSRQGVTIVMVTHDVEFASQYANRCLLLFAGEVTSQGTPADFFSRHYFYTTAVNRIVRSQLPNAITMEDVLRCRS</sequence>
<feature type="domain" description="ABC transporter" evidence="9">
    <location>
        <begin position="4"/>
        <end position="242"/>
    </location>
</feature>
<evidence type="ECO:0000256" key="4">
    <source>
        <dbReference type="ARBA" id="ARBA00022475"/>
    </source>
</evidence>
<organism evidence="10 11">
    <name type="scientific">Marinicrinis lubricantis</name>
    <dbReference type="NCBI Taxonomy" id="2086470"/>
    <lineage>
        <taxon>Bacteria</taxon>
        <taxon>Bacillati</taxon>
        <taxon>Bacillota</taxon>
        <taxon>Bacilli</taxon>
        <taxon>Bacillales</taxon>
        <taxon>Paenibacillaceae</taxon>
    </lineage>
</organism>
<dbReference type="SUPFAM" id="SSF52540">
    <property type="entry name" value="P-loop containing nucleoside triphosphate hydrolases"/>
    <property type="match status" value="2"/>
</dbReference>
<evidence type="ECO:0000256" key="5">
    <source>
        <dbReference type="ARBA" id="ARBA00022741"/>
    </source>
</evidence>
<keyword evidence="6 10" id="KW-0067">ATP-binding</keyword>
<evidence type="ECO:0000256" key="8">
    <source>
        <dbReference type="ARBA" id="ARBA00023136"/>
    </source>
</evidence>
<dbReference type="GO" id="GO:0005524">
    <property type="term" value="F:ATP binding"/>
    <property type="evidence" value="ECO:0007669"/>
    <property type="project" value="UniProtKB-KW"/>
</dbReference>
<dbReference type="InterPro" id="IPR003593">
    <property type="entry name" value="AAA+_ATPase"/>
</dbReference>
<name>A0ABW1ITE5_9BACL</name>
<gene>
    <name evidence="10" type="ORF">ACFPXP_17930</name>
</gene>
<dbReference type="InterPro" id="IPR015856">
    <property type="entry name" value="ABC_transpr_CbiO/EcfA_su"/>
</dbReference>
<dbReference type="InterPro" id="IPR027417">
    <property type="entry name" value="P-loop_NTPase"/>
</dbReference>
<evidence type="ECO:0000256" key="7">
    <source>
        <dbReference type="ARBA" id="ARBA00022967"/>
    </source>
</evidence>
<reference evidence="11" key="1">
    <citation type="journal article" date="2019" name="Int. J. Syst. Evol. Microbiol.">
        <title>The Global Catalogue of Microorganisms (GCM) 10K type strain sequencing project: providing services to taxonomists for standard genome sequencing and annotation.</title>
        <authorList>
            <consortium name="The Broad Institute Genomics Platform"/>
            <consortium name="The Broad Institute Genome Sequencing Center for Infectious Disease"/>
            <person name="Wu L."/>
            <person name="Ma J."/>
        </authorList>
    </citation>
    <scope>NUCLEOTIDE SEQUENCE [LARGE SCALE GENOMIC DNA]</scope>
    <source>
        <strain evidence="11">CCM 8749</strain>
    </source>
</reference>
<dbReference type="PROSITE" id="PS50893">
    <property type="entry name" value="ABC_TRANSPORTER_2"/>
    <property type="match status" value="2"/>
</dbReference>
<accession>A0ABW1ITE5</accession>
<dbReference type="PROSITE" id="PS00211">
    <property type="entry name" value="ABC_TRANSPORTER_1"/>
    <property type="match status" value="2"/>
</dbReference>
<dbReference type="NCBIfam" id="NF010167">
    <property type="entry name" value="PRK13648.1"/>
    <property type="match status" value="2"/>
</dbReference>
<dbReference type="Gene3D" id="3.40.50.300">
    <property type="entry name" value="P-loop containing nucleotide triphosphate hydrolases"/>
    <property type="match status" value="2"/>
</dbReference>
<comment type="similarity">
    <text evidence="2">Belongs to the ABC transporter superfamily.</text>
</comment>
<evidence type="ECO:0000256" key="2">
    <source>
        <dbReference type="ARBA" id="ARBA00005417"/>
    </source>
</evidence>
<feature type="domain" description="ABC transporter" evidence="9">
    <location>
        <begin position="310"/>
        <end position="541"/>
    </location>
</feature>
<keyword evidence="7" id="KW-1278">Translocase</keyword>
<evidence type="ECO:0000256" key="1">
    <source>
        <dbReference type="ARBA" id="ARBA00004202"/>
    </source>
</evidence>
<evidence type="ECO:0000313" key="11">
    <source>
        <dbReference type="Proteomes" id="UP001596250"/>
    </source>
</evidence>
<dbReference type="SMART" id="SM00382">
    <property type="entry name" value="AAA"/>
    <property type="match status" value="2"/>
</dbReference>
<proteinExistence type="inferred from homology"/>
<keyword evidence="4" id="KW-1003">Cell membrane</keyword>
<evidence type="ECO:0000313" key="10">
    <source>
        <dbReference type="EMBL" id="MFC5988286.1"/>
    </source>
</evidence>